<keyword evidence="3" id="KW-1185">Reference proteome</keyword>
<dbReference type="InParanoid" id="A0A2T3AP52"/>
<dbReference type="Proteomes" id="UP000241818">
    <property type="component" value="Unassembled WGS sequence"/>
</dbReference>
<protein>
    <recommendedName>
        <fullName evidence="4">RNase H type-1 domain-containing protein</fullName>
    </recommendedName>
</protein>
<accession>A0A2T3AP52</accession>
<evidence type="ECO:0000313" key="3">
    <source>
        <dbReference type="Proteomes" id="UP000241818"/>
    </source>
</evidence>
<dbReference type="InterPro" id="IPR036397">
    <property type="entry name" value="RNaseH_sf"/>
</dbReference>
<feature type="region of interest" description="Disordered" evidence="1">
    <location>
        <begin position="247"/>
        <end position="280"/>
    </location>
</feature>
<feature type="compositionally biased region" description="Basic and acidic residues" evidence="1">
    <location>
        <begin position="16"/>
        <end position="27"/>
    </location>
</feature>
<name>A0A2T3AP52_AMORE</name>
<feature type="region of interest" description="Disordered" evidence="1">
    <location>
        <begin position="16"/>
        <end position="39"/>
    </location>
</feature>
<sequence>METCTLIPERLHTSDAAEAAAEAHSKEPAPLTERQKQRRFGTEVVSKGFQGSVIIDFDAEAAGTYASHEYTDTSRLKDGGGTRMIFWANVCTLGAGHDRISGLGVVGRSKPNPNRWVRRAYHIMRETNAQVAEILAVSMALQFAKDECYKLETTERPSMVVVYSCSKDALLRMRESRFTPSLGGKVVKAGVVAAHFLRELGIDVQLRWIPARFEVVGAVESRNAAKDGAKYKPPPQKGPDALIREVQGNSKHAARAKRRKHARGVFCQGTGKTNTFQPLS</sequence>
<dbReference type="OrthoDB" id="3540273at2759"/>
<dbReference type="Gene3D" id="3.30.420.10">
    <property type="entry name" value="Ribonuclease H-like superfamily/Ribonuclease H"/>
    <property type="match status" value="1"/>
</dbReference>
<evidence type="ECO:0000313" key="2">
    <source>
        <dbReference type="EMBL" id="PSS06705.1"/>
    </source>
</evidence>
<gene>
    <name evidence="2" type="ORF">M430DRAFT_23400</name>
</gene>
<dbReference type="GO" id="GO:0003676">
    <property type="term" value="F:nucleic acid binding"/>
    <property type="evidence" value="ECO:0007669"/>
    <property type="project" value="InterPro"/>
</dbReference>
<reference evidence="2 3" key="1">
    <citation type="journal article" date="2018" name="New Phytol.">
        <title>Comparative genomics and transcriptomics depict ericoid mycorrhizal fungi as versatile saprotrophs and plant mutualists.</title>
        <authorList>
            <person name="Martino E."/>
            <person name="Morin E."/>
            <person name="Grelet G.A."/>
            <person name="Kuo A."/>
            <person name="Kohler A."/>
            <person name="Daghino S."/>
            <person name="Barry K.W."/>
            <person name="Cichocki N."/>
            <person name="Clum A."/>
            <person name="Dockter R.B."/>
            <person name="Hainaut M."/>
            <person name="Kuo R.C."/>
            <person name="LaButti K."/>
            <person name="Lindahl B.D."/>
            <person name="Lindquist E.A."/>
            <person name="Lipzen A."/>
            <person name="Khouja H.R."/>
            <person name="Magnuson J."/>
            <person name="Murat C."/>
            <person name="Ohm R.A."/>
            <person name="Singer S.W."/>
            <person name="Spatafora J.W."/>
            <person name="Wang M."/>
            <person name="Veneault-Fourrey C."/>
            <person name="Henrissat B."/>
            <person name="Grigoriev I.V."/>
            <person name="Martin F.M."/>
            <person name="Perotto S."/>
        </authorList>
    </citation>
    <scope>NUCLEOTIDE SEQUENCE [LARGE SCALE GENOMIC DNA]</scope>
    <source>
        <strain evidence="2 3">ATCC 22711</strain>
    </source>
</reference>
<dbReference type="GeneID" id="36572974"/>
<organism evidence="2 3">
    <name type="scientific">Amorphotheca resinae ATCC 22711</name>
    <dbReference type="NCBI Taxonomy" id="857342"/>
    <lineage>
        <taxon>Eukaryota</taxon>
        <taxon>Fungi</taxon>
        <taxon>Dikarya</taxon>
        <taxon>Ascomycota</taxon>
        <taxon>Pezizomycotina</taxon>
        <taxon>Leotiomycetes</taxon>
        <taxon>Helotiales</taxon>
        <taxon>Amorphothecaceae</taxon>
        <taxon>Amorphotheca</taxon>
    </lineage>
</organism>
<dbReference type="STRING" id="857342.A0A2T3AP52"/>
<feature type="compositionally biased region" description="Polar residues" evidence="1">
    <location>
        <begin position="270"/>
        <end position="280"/>
    </location>
</feature>
<evidence type="ECO:0000256" key="1">
    <source>
        <dbReference type="SAM" id="MobiDB-lite"/>
    </source>
</evidence>
<evidence type="ECO:0008006" key="4">
    <source>
        <dbReference type="Google" id="ProtNLM"/>
    </source>
</evidence>
<dbReference type="SUPFAM" id="SSF53098">
    <property type="entry name" value="Ribonuclease H-like"/>
    <property type="match status" value="1"/>
</dbReference>
<proteinExistence type="predicted"/>
<dbReference type="AlphaFoldDB" id="A0A2T3AP52"/>
<dbReference type="RefSeq" id="XP_024716435.1">
    <property type="nucleotide sequence ID" value="XM_024864893.1"/>
</dbReference>
<dbReference type="InterPro" id="IPR012337">
    <property type="entry name" value="RNaseH-like_sf"/>
</dbReference>
<dbReference type="EMBL" id="KZ679020">
    <property type="protein sequence ID" value="PSS06705.1"/>
    <property type="molecule type" value="Genomic_DNA"/>
</dbReference>
<feature type="compositionally biased region" description="Basic residues" evidence="1">
    <location>
        <begin position="252"/>
        <end position="263"/>
    </location>
</feature>